<sequence length="175" mass="19553">MAKKRTVSKHSRAARRATSLDIDVDKSLKEVQPPAPTKHRPSVLAAHQSAGVTKKVKPSRRSHMSSKARKRHERGLEMAEAVIERTSKKKQKSFARSRNIQERAKAWEEINKDAEAMEAEAEEGRKTRTVFNAAHAEDEAWETDEDKPFAGETVALDAAAAKATEVRDDDDDVIL</sequence>
<organism evidence="8 9">
    <name type="scientific">Sarocladium strictum</name>
    <name type="common">Black bundle disease fungus</name>
    <name type="synonym">Acremonium strictum</name>
    <dbReference type="NCBI Taxonomy" id="5046"/>
    <lineage>
        <taxon>Eukaryota</taxon>
        <taxon>Fungi</taxon>
        <taxon>Dikarya</taxon>
        <taxon>Ascomycota</taxon>
        <taxon>Pezizomycotina</taxon>
        <taxon>Sordariomycetes</taxon>
        <taxon>Hypocreomycetidae</taxon>
        <taxon>Hypocreales</taxon>
        <taxon>Sarocladiaceae</taxon>
        <taxon>Sarocladium</taxon>
    </lineage>
</organism>
<comment type="caution">
    <text evidence="8">The sequence shown here is derived from an EMBL/GenBank/DDBJ whole genome shotgun (WGS) entry which is preliminary data.</text>
</comment>
<dbReference type="GO" id="GO:0030687">
    <property type="term" value="C:preribosome, large subunit precursor"/>
    <property type="evidence" value="ECO:0007669"/>
    <property type="project" value="TreeGrafter"/>
</dbReference>
<proteinExistence type="predicted"/>
<evidence type="ECO:0000256" key="1">
    <source>
        <dbReference type="ARBA" id="ARBA00004123"/>
    </source>
</evidence>
<evidence type="ECO:0000256" key="2">
    <source>
        <dbReference type="ARBA" id="ARBA00004496"/>
    </source>
</evidence>
<evidence type="ECO:0000256" key="4">
    <source>
        <dbReference type="ARBA" id="ARBA00022490"/>
    </source>
</evidence>
<evidence type="ECO:0000256" key="5">
    <source>
        <dbReference type="ARBA" id="ARBA00022517"/>
    </source>
</evidence>
<feature type="compositionally biased region" description="Basic residues" evidence="7">
    <location>
        <begin position="54"/>
        <end position="73"/>
    </location>
</feature>
<keyword evidence="5" id="KW-0690">Ribosome biogenesis</keyword>
<dbReference type="PANTHER" id="PTHR28280">
    <property type="entry name" value="SHUTTLING PRE-60S FACTOR ECM1"/>
    <property type="match status" value="1"/>
</dbReference>
<dbReference type="InterPro" id="IPR053278">
    <property type="entry name" value="Pre-60S_factor_ECM1"/>
</dbReference>
<reference evidence="8" key="1">
    <citation type="submission" date="2022-10" db="EMBL/GenBank/DDBJ databases">
        <title>Determination and structural analysis of whole genome sequence of Sarocladium strictum F4-1.</title>
        <authorList>
            <person name="Hu L."/>
            <person name="Jiang Y."/>
        </authorList>
    </citation>
    <scope>NUCLEOTIDE SEQUENCE</scope>
    <source>
        <strain evidence="8">F4-1</strain>
    </source>
</reference>
<dbReference type="EMBL" id="JAPDFR010000009">
    <property type="protein sequence ID" value="KAK0383444.1"/>
    <property type="molecule type" value="Genomic_DNA"/>
</dbReference>
<evidence type="ECO:0000313" key="8">
    <source>
        <dbReference type="EMBL" id="KAK0383444.1"/>
    </source>
</evidence>
<dbReference type="Pfam" id="PF09135">
    <property type="entry name" value="Alb1"/>
    <property type="match status" value="1"/>
</dbReference>
<dbReference type="Proteomes" id="UP001175261">
    <property type="component" value="Unassembled WGS sequence"/>
</dbReference>
<name>A0AA39GAK2_SARSR</name>
<feature type="compositionally biased region" description="Basic residues" evidence="7">
    <location>
        <begin position="1"/>
        <end position="15"/>
    </location>
</feature>
<keyword evidence="4" id="KW-0963">Cytoplasm</keyword>
<evidence type="ECO:0000313" key="9">
    <source>
        <dbReference type="Proteomes" id="UP001175261"/>
    </source>
</evidence>
<comment type="subcellular location">
    <subcellularLocation>
        <location evidence="2">Cytoplasm</location>
    </subcellularLocation>
    <subcellularLocation>
        <location evidence="1">Nucleus</location>
    </subcellularLocation>
</comment>
<dbReference type="GO" id="GO:0005730">
    <property type="term" value="C:nucleolus"/>
    <property type="evidence" value="ECO:0007669"/>
    <property type="project" value="TreeGrafter"/>
</dbReference>
<dbReference type="PANTHER" id="PTHR28280:SF1">
    <property type="entry name" value="SHUTTLING PRE-60S FACTOR ECM1"/>
    <property type="match status" value="1"/>
</dbReference>
<evidence type="ECO:0000256" key="7">
    <source>
        <dbReference type="SAM" id="MobiDB-lite"/>
    </source>
</evidence>
<dbReference type="AlphaFoldDB" id="A0AA39GAK2"/>
<accession>A0AA39GAK2</accession>
<evidence type="ECO:0000256" key="6">
    <source>
        <dbReference type="ARBA" id="ARBA00023242"/>
    </source>
</evidence>
<keyword evidence="3" id="KW-0813">Transport</keyword>
<evidence type="ECO:0000256" key="3">
    <source>
        <dbReference type="ARBA" id="ARBA00022448"/>
    </source>
</evidence>
<keyword evidence="9" id="KW-1185">Reference proteome</keyword>
<dbReference type="InterPro" id="IPR022784">
    <property type="entry name" value="Ribosome_bgen_Alb1"/>
</dbReference>
<feature type="region of interest" description="Disordered" evidence="7">
    <location>
        <begin position="83"/>
        <end position="102"/>
    </location>
</feature>
<keyword evidence="6" id="KW-0539">Nucleus</keyword>
<evidence type="ECO:0008006" key="10">
    <source>
        <dbReference type="Google" id="ProtNLM"/>
    </source>
</evidence>
<dbReference type="GO" id="GO:0000055">
    <property type="term" value="P:ribosomal large subunit export from nucleus"/>
    <property type="evidence" value="ECO:0007669"/>
    <property type="project" value="TreeGrafter"/>
</dbReference>
<dbReference type="GO" id="GO:0005737">
    <property type="term" value="C:cytoplasm"/>
    <property type="evidence" value="ECO:0007669"/>
    <property type="project" value="UniProtKB-SubCell"/>
</dbReference>
<protein>
    <recommendedName>
        <fullName evidence="10">Alb1-domain-containing protein</fullName>
    </recommendedName>
</protein>
<gene>
    <name evidence="8" type="ORF">NLU13_9355</name>
</gene>
<feature type="region of interest" description="Disordered" evidence="7">
    <location>
        <begin position="1"/>
        <end position="76"/>
    </location>
</feature>